<feature type="compositionally biased region" description="Polar residues" evidence="8">
    <location>
        <begin position="110"/>
        <end position="124"/>
    </location>
</feature>
<dbReference type="GO" id="GO:0005524">
    <property type="term" value="F:ATP binding"/>
    <property type="evidence" value="ECO:0007669"/>
    <property type="project" value="UniProtKB-UniRule"/>
</dbReference>
<keyword evidence="4 6" id="KW-0067">ATP-binding</keyword>
<feature type="repeat" description="WD" evidence="5">
    <location>
        <begin position="1700"/>
        <end position="1731"/>
    </location>
</feature>
<feature type="compositionally biased region" description="Basic and acidic residues" evidence="8">
    <location>
        <begin position="48"/>
        <end position="61"/>
    </location>
</feature>
<evidence type="ECO:0000256" key="7">
    <source>
        <dbReference type="SAM" id="Coils"/>
    </source>
</evidence>
<dbReference type="OrthoDB" id="9765809at2"/>
<feature type="repeat" description="WD" evidence="5">
    <location>
        <begin position="1087"/>
        <end position="1128"/>
    </location>
</feature>
<dbReference type="Gene3D" id="2.130.10.10">
    <property type="entry name" value="YVTN repeat-like/Quinoprotein amine dehydrogenase"/>
    <property type="match status" value="6"/>
</dbReference>
<evidence type="ECO:0000256" key="8">
    <source>
        <dbReference type="SAM" id="MobiDB-lite"/>
    </source>
</evidence>
<dbReference type="KEGG" id="bvo:Pan97_08240"/>
<keyword evidence="1 5" id="KW-0853">WD repeat</keyword>
<evidence type="ECO:0000256" key="2">
    <source>
        <dbReference type="ARBA" id="ARBA00022737"/>
    </source>
</evidence>
<dbReference type="GO" id="GO:0004674">
    <property type="term" value="F:protein serine/threonine kinase activity"/>
    <property type="evidence" value="ECO:0007669"/>
    <property type="project" value="UniProtKB-EC"/>
</dbReference>
<feature type="repeat" description="WD" evidence="5">
    <location>
        <begin position="1653"/>
        <end position="1684"/>
    </location>
</feature>
<dbReference type="Gene3D" id="3.30.200.20">
    <property type="entry name" value="Phosphorylase Kinase, domain 1"/>
    <property type="match status" value="1"/>
</dbReference>
<feature type="region of interest" description="Disordered" evidence="8">
    <location>
        <begin position="32"/>
        <end position="136"/>
    </location>
</feature>
<evidence type="ECO:0000259" key="9">
    <source>
        <dbReference type="PROSITE" id="PS50011"/>
    </source>
</evidence>
<keyword evidence="2" id="KW-0677">Repeat</keyword>
<dbReference type="EC" id="2.7.11.1" evidence="10"/>
<dbReference type="EMBL" id="CP036289">
    <property type="protein sequence ID" value="QDU73824.1"/>
    <property type="molecule type" value="Genomic_DNA"/>
</dbReference>
<feature type="compositionally biased region" description="Polar residues" evidence="8">
    <location>
        <begin position="81"/>
        <end position="90"/>
    </location>
</feature>
<evidence type="ECO:0000256" key="6">
    <source>
        <dbReference type="PROSITE-ProRule" id="PRU10141"/>
    </source>
</evidence>
<dbReference type="Pfam" id="PF00069">
    <property type="entry name" value="Pkinase"/>
    <property type="match status" value="1"/>
</dbReference>
<dbReference type="SMART" id="SM00220">
    <property type="entry name" value="S_TKc"/>
    <property type="match status" value="1"/>
</dbReference>
<evidence type="ECO:0000256" key="5">
    <source>
        <dbReference type="PROSITE-ProRule" id="PRU00221"/>
    </source>
</evidence>
<dbReference type="Proteomes" id="UP000318626">
    <property type="component" value="Chromosome"/>
</dbReference>
<dbReference type="InterPro" id="IPR036322">
    <property type="entry name" value="WD40_repeat_dom_sf"/>
</dbReference>
<dbReference type="InterPro" id="IPR008271">
    <property type="entry name" value="Ser/Thr_kinase_AS"/>
</dbReference>
<feature type="coiled-coil region" evidence="7">
    <location>
        <begin position="667"/>
        <end position="764"/>
    </location>
</feature>
<keyword evidence="10" id="KW-0808">Transferase</keyword>
<keyword evidence="7" id="KW-0175">Coiled coil</keyword>
<keyword evidence="10" id="KW-0418">Kinase</keyword>
<dbReference type="Pfam" id="PF00400">
    <property type="entry name" value="WD40"/>
    <property type="match status" value="3"/>
</dbReference>
<sequence>MSTFKCPSCQAELPDFQQAAGFCPYCDAKWEDASAEDSTSENSTTLNIDKEGIGDHPHEDTESAPEPSGGQTIQLERENDGPSTGINQTIDLPGAADVGQEFMGSDQEEGGQTIQLSGEDTSATIVPDKVPSGEDPNQTVNLEQDDASDIHSNQTIDLPAGGSVDSMQTIDLPEGGSADSMQTLDLDASKGDVNRTAQTMAFQLNDDNQQTIDIGDSQHGQEDLHVTFGSKPLSPSDVKRFWGSGEGSPMQTMRTATVCKAKELGVDLRRRVLSDQEEGSDYAIINQIGKGGMGVVYAAKQKSLRRRVAVKTLKRDIGQRDDDRAKFLSEAVITGVLDHPNIVPIHELGQTEDGTLFYSMKCVTGTEWHKVVRNKTEAENLEIFLKVADAVAFAHSKNVIHRDLKPENVMLGEYGEVLVMDWGLAVDLNRKEEFTMGGTPAYMSPEMAKGPLERIGKCSDIYLLGAMLYEIVTGFPPHAASTITECLVAAAQNVIVRSDSTSRLKNIALKAMATSPKLRFNSVALLQEEVRKYQATAQSIELTNTAQRELETAKETDNYELFSRAMFGFEDALKLWGENDAADRGIHEARQEYAKCALKKADYDLGLQLVSPTDPDEAPIYQDLITAKADAERTARNAKVARYVAVGSLMFALVGAGVGLFIINGLYQKAEEAAQIAIAAEKEATEQRDEAQKARDKAEGLAKALETERDTLKVTNKKLDDALADITNANEELAMNAKTIEGQNAKLQKQTKDLQTALVTVEQERNRATFAGMFASVGLAQSKVEANDISAALNLLEDVPVKYRGWEWKHLAYLCHPDVPRIAFKEAATSVAISPDGQWTAIGTDGGGVDVYPTQNAVAPGVMAQHVDVPDSRITALQFSNDGKQLWIGTDHSQKYLQIWDLKGKPAVVPLSGLNPYSTFPIVSAIEFVPDNSGVVFVAVSGRCYRLNANDLKGRAVINVDSVFDLAISPDGKEYVHTQESRGEYNVSRLPTDGTYKEIARMQLEDRATHCVYLTNDLTALALADGSIKLWGGPSKLNEIVYTLPSQANQLHFDRRKNLMSVALADGSVKLLRFDPASNALSDYKTLRGHQGSVLDCAVHLSQPTLVSVSEDNTSRFWNYETYQDRLELDLDDSVLWVNFSENGNQFITGDRGGRAWIWNSNTSSEKPLQEFVVGDWTKQNVAQKSATIPLGDGKHVVTADADVGVAVWDIKSKQIVWKQPTFAKSYQVAAVPKTDRFLFVDIVKDGQGAEKTMIRAANSQGESVFNVHSLVEAKQILDLVVAPSGNYFAMRSPNGIRVYPMPTGSDTKLAAEIWNSDSDPVLQMEFRSDDTILLGYHPGQGTGRVSIVDFKNRKDLHEFPTSENNLRYLHFGLSPDESHVAIAYTNYTGSQSADIKNTVSQISLYALDNPQKPVSTVQCKGVAAYPAVSNDNKVVYFVQQHRPGDRDIARWEVSKPESEILAYSRKGTDATGTSSREVGQVEVIPGSADEVLVAFSNRDIEVWNTSTGKSLARLAPSRAVIYCDFYNNDQQVLTVHVDGLVRIWDTKTGNVVDQYEAQYQTLEAAARIGDLLAVGGSAGEVVVFDLAKKAAVQALPYQGSSIDALAWVSTQQNPALMVATSRMKPDADAGERLAGSLNLIDGGTWQPIGEAFAEHAGRYRSLAASKSGARFAATSSDTGVRLWADIPLAELATTEPRRLEGHSTEVTSAAFSANGERLVTGSFDGSLTVWFVDRPAASADMAGEEAPKGELHVQQFVPLKGHRKEISSIVFSPNSELLLTSSLDRSAILWFTTNLPDNLAGNVAPEKDAVASAEVPAAQR</sequence>
<dbReference type="InterPro" id="IPR011009">
    <property type="entry name" value="Kinase-like_dom_sf"/>
</dbReference>
<accession>A0A518C3R0</accession>
<feature type="domain" description="Protein kinase" evidence="9">
    <location>
        <begin position="282"/>
        <end position="531"/>
    </location>
</feature>
<dbReference type="PROSITE" id="PS00108">
    <property type="entry name" value="PROTEIN_KINASE_ST"/>
    <property type="match status" value="1"/>
</dbReference>
<evidence type="ECO:0000313" key="10">
    <source>
        <dbReference type="EMBL" id="QDU73824.1"/>
    </source>
</evidence>
<dbReference type="InterPro" id="IPR017441">
    <property type="entry name" value="Protein_kinase_ATP_BS"/>
</dbReference>
<gene>
    <name evidence="10" type="primary">pknD_1</name>
    <name evidence="10" type="ORF">Pan97_08240</name>
</gene>
<dbReference type="RefSeq" id="WP_144970853.1">
    <property type="nucleotide sequence ID" value="NZ_CP036289.1"/>
</dbReference>
<reference evidence="11" key="1">
    <citation type="submission" date="2019-02" db="EMBL/GenBank/DDBJ databases">
        <title>Deep-cultivation of Planctomycetes and their phenomic and genomic characterization uncovers novel biology.</title>
        <authorList>
            <person name="Wiegand S."/>
            <person name="Jogler M."/>
            <person name="Boedeker C."/>
            <person name="Pinto D."/>
            <person name="Vollmers J."/>
            <person name="Rivas-Marin E."/>
            <person name="Kohn T."/>
            <person name="Peeters S.H."/>
            <person name="Heuer A."/>
            <person name="Rast P."/>
            <person name="Oberbeckmann S."/>
            <person name="Bunk B."/>
            <person name="Jeske O."/>
            <person name="Meyerdierks A."/>
            <person name="Storesund J.E."/>
            <person name="Kallscheuer N."/>
            <person name="Luecker S."/>
            <person name="Lage O.M."/>
            <person name="Pohl T."/>
            <person name="Merkel B.J."/>
            <person name="Hornburger P."/>
            <person name="Mueller R.-W."/>
            <person name="Bruemmer F."/>
            <person name="Labrenz M."/>
            <person name="Spormann A.M."/>
            <person name="Op den Camp H."/>
            <person name="Overmann J."/>
            <person name="Amann R."/>
            <person name="Jetten M.S.M."/>
            <person name="Mascher T."/>
            <person name="Medema M.H."/>
            <person name="Devos D.P."/>
            <person name="Kaster A.-K."/>
            <person name="Ovreas L."/>
            <person name="Rohde M."/>
            <person name="Galperin M.Y."/>
            <person name="Jogler C."/>
        </authorList>
    </citation>
    <scope>NUCLEOTIDE SEQUENCE [LARGE SCALE GENOMIC DNA]</scope>
    <source>
        <strain evidence="11">Pan97</strain>
    </source>
</reference>
<dbReference type="PROSITE" id="PS50294">
    <property type="entry name" value="WD_REPEATS_REGION"/>
    <property type="match status" value="3"/>
</dbReference>
<dbReference type="InterPro" id="IPR015943">
    <property type="entry name" value="WD40/YVTN_repeat-like_dom_sf"/>
</dbReference>
<organism evidence="10 11">
    <name type="scientific">Bremerella volcania</name>
    <dbReference type="NCBI Taxonomy" id="2527984"/>
    <lineage>
        <taxon>Bacteria</taxon>
        <taxon>Pseudomonadati</taxon>
        <taxon>Planctomycetota</taxon>
        <taxon>Planctomycetia</taxon>
        <taxon>Pirellulales</taxon>
        <taxon>Pirellulaceae</taxon>
        <taxon>Bremerella</taxon>
    </lineage>
</organism>
<dbReference type="PANTHER" id="PTHR44129">
    <property type="entry name" value="WD REPEAT-CONTAINING PROTEIN POP1"/>
    <property type="match status" value="1"/>
</dbReference>
<keyword evidence="11" id="KW-1185">Reference proteome</keyword>
<dbReference type="PROSITE" id="PS50082">
    <property type="entry name" value="WD_REPEATS_2"/>
    <property type="match status" value="4"/>
</dbReference>
<name>A0A518C3R0_9BACT</name>
<feature type="repeat" description="WD" evidence="5">
    <location>
        <begin position="1760"/>
        <end position="1791"/>
    </location>
</feature>
<dbReference type="PROSITE" id="PS50011">
    <property type="entry name" value="PROTEIN_KINASE_DOM"/>
    <property type="match status" value="1"/>
</dbReference>
<dbReference type="InterPro" id="IPR050349">
    <property type="entry name" value="WD_LIS1/nudF_dynein_reg"/>
</dbReference>
<dbReference type="Gene3D" id="1.10.510.10">
    <property type="entry name" value="Transferase(Phosphotransferase) domain 1"/>
    <property type="match status" value="1"/>
</dbReference>
<evidence type="ECO:0000256" key="1">
    <source>
        <dbReference type="ARBA" id="ARBA00022574"/>
    </source>
</evidence>
<dbReference type="InterPro" id="IPR011047">
    <property type="entry name" value="Quinoprotein_ADH-like_sf"/>
</dbReference>
<dbReference type="SUPFAM" id="SSF50978">
    <property type="entry name" value="WD40 repeat-like"/>
    <property type="match status" value="2"/>
</dbReference>
<dbReference type="SUPFAM" id="SSF50998">
    <property type="entry name" value="Quinoprotein alcohol dehydrogenase-like"/>
    <property type="match status" value="1"/>
</dbReference>
<dbReference type="SMART" id="SM00320">
    <property type="entry name" value="WD40"/>
    <property type="match status" value="12"/>
</dbReference>
<keyword evidence="3 6" id="KW-0547">Nucleotide-binding</keyword>
<dbReference type="InterPro" id="IPR001680">
    <property type="entry name" value="WD40_rpt"/>
</dbReference>
<evidence type="ECO:0000256" key="3">
    <source>
        <dbReference type="ARBA" id="ARBA00022741"/>
    </source>
</evidence>
<dbReference type="SUPFAM" id="SSF56112">
    <property type="entry name" value="Protein kinase-like (PK-like)"/>
    <property type="match status" value="1"/>
</dbReference>
<evidence type="ECO:0000313" key="11">
    <source>
        <dbReference type="Proteomes" id="UP000318626"/>
    </source>
</evidence>
<dbReference type="CDD" id="cd14014">
    <property type="entry name" value="STKc_PknB_like"/>
    <property type="match status" value="1"/>
</dbReference>
<proteinExistence type="predicted"/>
<dbReference type="InterPro" id="IPR000719">
    <property type="entry name" value="Prot_kinase_dom"/>
</dbReference>
<protein>
    <submittedName>
        <fullName evidence="10">Serine/threonine-protein kinase PknD</fullName>
        <ecNumber evidence="10">2.7.11.1</ecNumber>
    </submittedName>
</protein>
<dbReference type="PROSITE" id="PS00107">
    <property type="entry name" value="PROTEIN_KINASE_ATP"/>
    <property type="match status" value="1"/>
</dbReference>
<feature type="binding site" evidence="6">
    <location>
        <position position="311"/>
    </location>
    <ligand>
        <name>ATP</name>
        <dbReference type="ChEBI" id="CHEBI:30616"/>
    </ligand>
</feature>
<evidence type="ECO:0000256" key="4">
    <source>
        <dbReference type="ARBA" id="ARBA00022840"/>
    </source>
</evidence>